<dbReference type="InterPro" id="IPR019926">
    <property type="entry name" value="Ribosomal_uL3_CS"/>
</dbReference>
<evidence type="ECO:0000256" key="2">
    <source>
        <dbReference type="ARBA" id="ARBA00022730"/>
    </source>
</evidence>
<evidence type="ECO:0000256" key="8">
    <source>
        <dbReference type="RuleBase" id="RU003905"/>
    </source>
</evidence>
<organism evidence="11 12">
    <name type="scientific">Candidatus Scalindua rubra</name>
    <dbReference type="NCBI Taxonomy" id="1872076"/>
    <lineage>
        <taxon>Bacteria</taxon>
        <taxon>Pseudomonadati</taxon>
        <taxon>Planctomycetota</taxon>
        <taxon>Candidatus Brocadiia</taxon>
        <taxon>Candidatus Brocadiales</taxon>
        <taxon>Candidatus Scalinduaceae</taxon>
        <taxon>Candidatus Scalindua</taxon>
    </lineage>
</organism>
<dbReference type="Gene3D" id="2.40.30.10">
    <property type="entry name" value="Translation factors"/>
    <property type="match status" value="1"/>
</dbReference>
<dbReference type="AlphaFoldDB" id="A0A1E3XDW8"/>
<evidence type="ECO:0000313" key="11">
    <source>
        <dbReference type="EMBL" id="ODS33780.1"/>
    </source>
</evidence>
<dbReference type="FunFam" id="2.40.30.10:FF:000004">
    <property type="entry name" value="50S ribosomal protein L3"/>
    <property type="match status" value="1"/>
</dbReference>
<dbReference type="InterPro" id="IPR009000">
    <property type="entry name" value="Transl_B-barrel_sf"/>
</dbReference>
<dbReference type="InterPro" id="IPR019927">
    <property type="entry name" value="Ribosomal_uL3_bac/org-type"/>
</dbReference>
<evidence type="ECO:0000256" key="6">
    <source>
        <dbReference type="ARBA" id="ARBA00035243"/>
    </source>
</evidence>
<dbReference type="InterPro" id="IPR000597">
    <property type="entry name" value="Ribosomal_uL3"/>
</dbReference>
<dbReference type="FunFam" id="3.30.160.810:FF:000001">
    <property type="entry name" value="50S ribosomal protein L3"/>
    <property type="match status" value="1"/>
</dbReference>
<dbReference type="GO" id="GO:0006412">
    <property type="term" value="P:translation"/>
    <property type="evidence" value="ECO:0007669"/>
    <property type="project" value="UniProtKB-UniRule"/>
</dbReference>
<evidence type="ECO:0000256" key="1">
    <source>
        <dbReference type="ARBA" id="ARBA00006540"/>
    </source>
</evidence>
<gene>
    <name evidence="7 11" type="primary">rplC</name>
    <name evidence="11" type="ORF">SCARUB_01039</name>
</gene>
<dbReference type="Gene3D" id="3.30.160.810">
    <property type="match status" value="1"/>
</dbReference>
<evidence type="ECO:0000256" key="9">
    <source>
        <dbReference type="RuleBase" id="RU003906"/>
    </source>
</evidence>
<dbReference type="SUPFAM" id="SSF50447">
    <property type="entry name" value="Translation proteins"/>
    <property type="match status" value="1"/>
</dbReference>
<comment type="function">
    <text evidence="7 9">One of the primary rRNA binding proteins, it binds directly near the 3'-end of the 23S rRNA, where it nucleates assembly of the 50S subunit.</text>
</comment>
<dbReference type="PANTHER" id="PTHR11229">
    <property type="entry name" value="50S RIBOSOMAL PROTEIN L3"/>
    <property type="match status" value="1"/>
</dbReference>
<dbReference type="NCBIfam" id="TIGR03625">
    <property type="entry name" value="L3_bact"/>
    <property type="match status" value="1"/>
</dbReference>
<evidence type="ECO:0000313" key="12">
    <source>
        <dbReference type="Proteomes" id="UP000094056"/>
    </source>
</evidence>
<dbReference type="Pfam" id="PF00297">
    <property type="entry name" value="Ribosomal_L3"/>
    <property type="match status" value="1"/>
</dbReference>
<protein>
    <recommendedName>
        <fullName evidence="6 7">Large ribosomal subunit protein uL3</fullName>
    </recommendedName>
</protein>
<comment type="similarity">
    <text evidence="1 7 8">Belongs to the universal ribosomal protein uL3 family.</text>
</comment>
<proteinExistence type="inferred from homology"/>
<keyword evidence="4 7" id="KW-0689">Ribosomal protein</keyword>
<dbReference type="Proteomes" id="UP000094056">
    <property type="component" value="Unassembled WGS sequence"/>
</dbReference>
<evidence type="ECO:0000256" key="5">
    <source>
        <dbReference type="ARBA" id="ARBA00023274"/>
    </source>
</evidence>
<dbReference type="HAMAP" id="MF_01325_B">
    <property type="entry name" value="Ribosomal_uL3_B"/>
    <property type="match status" value="1"/>
</dbReference>
<dbReference type="PATRIC" id="fig|1872076.5.peg.1201"/>
<keyword evidence="2 7" id="KW-0699">rRNA-binding</keyword>
<evidence type="ECO:0000256" key="10">
    <source>
        <dbReference type="SAM" id="MobiDB-lite"/>
    </source>
</evidence>
<comment type="subunit">
    <text evidence="7 9">Part of the 50S ribosomal subunit. Forms a cluster with proteins L14 and L19.</text>
</comment>
<dbReference type="GO" id="GO:0019843">
    <property type="term" value="F:rRNA binding"/>
    <property type="evidence" value="ECO:0007669"/>
    <property type="project" value="UniProtKB-UniRule"/>
</dbReference>
<keyword evidence="3 7" id="KW-0694">RNA-binding</keyword>
<accession>A0A1E3XDW8</accession>
<evidence type="ECO:0000256" key="7">
    <source>
        <dbReference type="HAMAP-Rule" id="MF_01325"/>
    </source>
</evidence>
<dbReference type="EMBL" id="MAYW01000019">
    <property type="protein sequence ID" value="ODS33780.1"/>
    <property type="molecule type" value="Genomic_DNA"/>
</dbReference>
<dbReference type="PANTHER" id="PTHR11229:SF16">
    <property type="entry name" value="LARGE RIBOSOMAL SUBUNIT PROTEIN UL3C"/>
    <property type="match status" value="1"/>
</dbReference>
<keyword evidence="5 7" id="KW-0687">Ribonucleoprotein</keyword>
<comment type="caution">
    <text evidence="11">The sequence shown here is derived from an EMBL/GenBank/DDBJ whole genome shotgun (WGS) entry which is preliminary data.</text>
</comment>
<feature type="region of interest" description="Disordered" evidence="10">
    <location>
        <begin position="133"/>
        <end position="153"/>
    </location>
</feature>
<sequence length="211" mass="22432">MVIGLLGKKLGMTQLFNKEGVLIPVTLIQAGPCDILQIKSKENDGYSAIQIGFGEKKKKKATKAEIGHCSKAKTGVKKIVKEFRNLDDLDTEYQLGQALTVGVFEGIKKIDVTGTSKGKGFAGVVKRWGFRGGPATHGSTKHRAPGSIGAGTDPGRVIKGKKMAGRMGGVKSTARNLDVIKIDKSKNLLIVKGAIPGPNGGYIIIKESKYN</sequence>
<dbReference type="GO" id="GO:0022625">
    <property type="term" value="C:cytosolic large ribosomal subunit"/>
    <property type="evidence" value="ECO:0007669"/>
    <property type="project" value="TreeGrafter"/>
</dbReference>
<reference evidence="11 12" key="1">
    <citation type="submission" date="2016-07" db="EMBL/GenBank/DDBJ databases">
        <title>Draft genome of Scalindua rubra, obtained from a brine-seawater interface in the Red Sea, sheds light on salt adaptation in anammox bacteria.</title>
        <authorList>
            <person name="Speth D.R."/>
            <person name="Lagkouvardos I."/>
            <person name="Wang Y."/>
            <person name="Qian P.-Y."/>
            <person name="Dutilh B.E."/>
            <person name="Jetten M.S."/>
        </authorList>
    </citation>
    <scope>NUCLEOTIDE SEQUENCE [LARGE SCALE GENOMIC DNA]</scope>
    <source>
        <strain evidence="11">BSI-1</strain>
    </source>
</reference>
<evidence type="ECO:0000256" key="4">
    <source>
        <dbReference type="ARBA" id="ARBA00022980"/>
    </source>
</evidence>
<dbReference type="GO" id="GO:0003735">
    <property type="term" value="F:structural constituent of ribosome"/>
    <property type="evidence" value="ECO:0007669"/>
    <property type="project" value="UniProtKB-UniRule"/>
</dbReference>
<dbReference type="PROSITE" id="PS00474">
    <property type="entry name" value="RIBOSOMAL_L3"/>
    <property type="match status" value="1"/>
</dbReference>
<name>A0A1E3XDW8_9BACT</name>
<evidence type="ECO:0000256" key="3">
    <source>
        <dbReference type="ARBA" id="ARBA00022884"/>
    </source>
</evidence>